<keyword evidence="2" id="KW-1185">Reference proteome</keyword>
<evidence type="ECO:0000313" key="1">
    <source>
        <dbReference type="EMBL" id="CAI9288685.1"/>
    </source>
</evidence>
<evidence type="ECO:0000313" key="2">
    <source>
        <dbReference type="Proteomes" id="UP001177003"/>
    </source>
</evidence>
<reference evidence="1" key="1">
    <citation type="submission" date="2023-04" db="EMBL/GenBank/DDBJ databases">
        <authorList>
            <person name="Vijverberg K."/>
            <person name="Xiong W."/>
            <person name="Schranz E."/>
        </authorList>
    </citation>
    <scope>NUCLEOTIDE SEQUENCE</scope>
</reference>
<dbReference type="Proteomes" id="UP001177003">
    <property type="component" value="Chromosome 5"/>
</dbReference>
<name>A0AA36ECB4_LACSI</name>
<dbReference type="EMBL" id="OX465081">
    <property type="protein sequence ID" value="CAI9288685.1"/>
    <property type="molecule type" value="Genomic_DNA"/>
</dbReference>
<sequence>MCIRNSRVAESLRSNLFHGELTPLLINDDDLTPVDPTALRMEIGHHFLAYIRGAHKSQPRLETEHRTYIINTVIFESDWDRSISRRLLLVDSASAHHRRSAPQPTSIDGLLTVHQVAAVWSTSFAAEDPTHIYFSPYIISYLRCSYISPISSQSAIMEVGIEIEPCKICLAKSVYQICFYLFTKHLYHLEH</sequence>
<organism evidence="1 2">
    <name type="scientific">Lactuca saligna</name>
    <name type="common">Willowleaf lettuce</name>
    <dbReference type="NCBI Taxonomy" id="75948"/>
    <lineage>
        <taxon>Eukaryota</taxon>
        <taxon>Viridiplantae</taxon>
        <taxon>Streptophyta</taxon>
        <taxon>Embryophyta</taxon>
        <taxon>Tracheophyta</taxon>
        <taxon>Spermatophyta</taxon>
        <taxon>Magnoliopsida</taxon>
        <taxon>eudicotyledons</taxon>
        <taxon>Gunneridae</taxon>
        <taxon>Pentapetalae</taxon>
        <taxon>asterids</taxon>
        <taxon>campanulids</taxon>
        <taxon>Asterales</taxon>
        <taxon>Asteraceae</taxon>
        <taxon>Cichorioideae</taxon>
        <taxon>Cichorieae</taxon>
        <taxon>Lactucinae</taxon>
        <taxon>Lactuca</taxon>
    </lineage>
</organism>
<gene>
    <name evidence="1" type="ORF">LSALG_LOCUS27965</name>
</gene>
<accession>A0AA36ECB4</accession>
<proteinExistence type="predicted"/>
<dbReference type="AlphaFoldDB" id="A0AA36ECB4"/>
<protein>
    <submittedName>
        <fullName evidence="1">Uncharacterized protein</fullName>
    </submittedName>
</protein>